<proteinExistence type="predicted"/>
<dbReference type="EMBL" id="CP069035">
    <property type="protein sequence ID" value="QRD02406.1"/>
    <property type="molecule type" value="Genomic_DNA"/>
</dbReference>
<gene>
    <name evidence="1" type="ORF">JI435_417940</name>
</gene>
<reference evidence="2" key="1">
    <citation type="journal article" date="2021" name="BMC Genomics">
        <title>Chromosome-level genome assembly and manually-curated proteome of model necrotroph Parastagonospora nodorum Sn15 reveals a genome-wide trove of candidate effector homologs, and redundancy of virulence-related functions within an accessory chromosome.</title>
        <authorList>
            <person name="Bertazzoni S."/>
            <person name="Jones D.A.B."/>
            <person name="Phan H.T."/>
            <person name="Tan K.-C."/>
            <person name="Hane J.K."/>
        </authorList>
    </citation>
    <scope>NUCLEOTIDE SEQUENCE [LARGE SCALE GENOMIC DNA]</scope>
    <source>
        <strain evidence="2">SN15 / ATCC MYA-4574 / FGSC 10173)</strain>
    </source>
</reference>
<evidence type="ECO:0000313" key="1">
    <source>
        <dbReference type="EMBL" id="QRD02406.1"/>
    </source>
</evidence>
<sequence length="64" mass="7046">MRTTILPYCFSFNNLTFLLPTPQQNHPLPGGNKYCFPHPNVLLTTSSKLAHLTHLQKTLAGPGG</sequence>
<dbReference type="Proteomes" id="UP000663193">
    <property type="component" value="Chromosome 13"/>
</dbReference>
<name>A0A7U2I3V8_PHANO</name>
<evidence type="ECO:0000313" key="2">
    <source>
        <dbReference type="Proteomes" id="UP000663193"/>
    </source>
</evidence>
<organism evidence="1 2">
    <name type="scientific">Phaeosphaeria nodorum (strain SN15 / ATCC MYA-4574 / FGSC 10173)</name>
    <name type="common">Glume blotch fungus</name>
    <name type="synonym">Parastagonospora nodorum</name>
    <dbReference type="NCBI Taxonomy" id="321614"/>
    <lineage>
        <taxon>Eukaryota</taxon>
        <taxon>Fungi</taxon>
        <taxon>Dikarya</taxon>
        <taxon>Ascomycota</taxon>
        <taxon>Pezizomycotina</taxon>
        <taxon>Dothideomycetes</taxon>
        <taxon>Pleosporomycetidae</taxon>
        <taxon>Pleosporales</taxon>
        <taxon>Pleosporineae</taxon>
        <taxon>Phaeosphaeriaceae</taxon>
        <taxon>Parastagonospora</taxon>
    </lineage>
</organism>
<keyword evidence="2" id="KW-1185">Reference proteome</keyword>
<accession>A0A7U2I3V8</accession>
<protein>
    <submittedName>
        <fullName evidence="1">Uncharacterized protein</fullName>
    </submittedName>
</protein>
<dbReference type="AlphaFoldDB" id="A0A7U2I3V8"/>
<dbReference type="VEuPathDB" id="FungiDB:JI435_417940"/>